<keyword evidence="7" id="KW-1185">Reference proteome</keyword>
<proteinExistence type="inferred from homology"/>
<dbReference type="AlphaFoldDB" id="A0A3G1KNT6"/>
<evidence type="ECO:0000313" key="6">
    <source>
        <dbReference type="EMBL" id="ATW24133.1"/>
    </source>
</evidence>
<keyword evidence="4" id="KW-0175">Coiled coil</keyword>
<feature type="coiled-coil region" evidence="4">
    <location>
        <begin position="506"/>
        <end position="540"/>
    </location>
</feature>
<dbReference type="PANTHER" id="PTHR32114">
    <property type="entry name" value="ABC TRANSPORTER ABCH.3"/>
    <property type="match status" value="1"/>
</dbReference>
<protein>
    <recommendedName>
        <fullName evidence="3">Nuclease SbcCD subunit C</fullName>
    </recommendedName>
</protein>
<evidence type="ECO:0000256" key="4">
    <source>
        <dbReference type="SAM" id="Coils"/>
    </source>
</evidence>
<dbReference type="Pfam" id="PF13476">
    <property type="entry name" value="AAA_23"/>
    <property type="match status" value="1"/>
</dbReference>
<accession>A0A3G1KNT6</accession>
<sequence length="855" mass="97140">MIPLRIEATNIGAVPHVDIDLSNINLASICGPNGVGKSTIFTIAPVFALFGETKNSCGMDNMVRLGTQEMDSTLEFEHRGEIYRVIRTRSTKGKGKTTLELQRLIEDPELSARKWDSLSGTTTWETEDKIKELLNLDAETFLASSMILQGKANEFTSKPAGQRKAILAQILGLEIYDRLLEKAKEKERAVNIELEKAKAKLSELDTRLVAKPAVESERAVCLDEISRIEAEIQSKESELRQARDRVRQLEIKQQRARELDRQIDTLWTEIEQKESEKSEHGDKLVRAQKILDSEAQILSKSNEHEQVKQRITVLQTKQPRLSELDIQERQIRGELVKIESQLTTTSQQVTKTETILACQSELEQAVNEFNLLGADIERLDKLAETFRIQELNAIQKKAAWEKKDTEIENRAKELNDQISGLKKKVEMLGNSGCINPENAQCRFLADAQDAKKKLPDLEKELASIDGSQIQPYWEEYQNAKRSVEELKYDPLQHKQSKERLNFLRPKVEQAAQLDSKQELLQNLKQQKSQAEEQKGQILDRIKGFQAERIKLVEELKPLTELEARLPKLAQWAQVKDQLPAARGMVAVTNETIAKLKTEIELKRKTAYQLGNEKNEIDRWVDNLPTELGGIADLEENLGTLRKELTDYSTRAGVIDAQLKSLEKDEEERRQIKDQIIPLAKDLVRWQTLVKAYGRDGIPALIIENAVPELERIANEILGQMSKGEHSLRFETQRDLKSRAGVKETLDIIVSDWIGDRPYETFSGGEQLRIDFAIRFALAELLARRAGSRVEWLTIDEGLGSQDAVHRGLVLEAIKSVADRFRKVLVITHIEEAQAVFEQQIYLEPGEDGVRVKLAA</sequence>
<dbReference type="InterPro" id="IPR027417">
    <property type="entry name" value="P-loop_NTPase"/>
</dbReference>
<feature type="coiled-coil region" evidence="4">
    <location>
        <begin position="176"/>
        <end position="259"/>
    </location>
</feature>
<evidence type="ECO:0000259" key="5">
    <source>
        <dbReference type="Pfam" id="PF13476"/>
    </source>
</evidence>
<dbReference type="Proteomes" id="UP000323521">
    <property type="component" value="Chromosome"/>
</dbReference>
<evidence type="ECO:0000256" key="2">
    <source>
        <dbReference type="ARBA" id="ARBA00011322"/>
    </source>
</evidence>
<dbReference type="EMBL" id="CP017634">
    <property type="protein sequence ID" value="ATW24133.1"/>
    <property type="molecule type" value="Genomic_DNA"/>
</dbReference>
<comment type="subunit">
    <text evidence="2">Heterodimer of SbcC and SbcD.</text>
</comment>
<comment type="similarity">
    <text evidence="1">Belongs to the SMC family. SbcC subfamily.</text>
</comment>
<dbReference type="SUPFAM" id="SSF52540">
    <property type="entry name" value="P-loop containing nucleoside triphosphate hydrolases"/>
    <property type="match status" value="1"/>
</dbReference>
<organism evidence="6 7">
    <name type="scientific">Formimonas warabiya</name>
    <dbReference type="NCBI Taxonomy" id="1761012"/>
    <lineage>
        <taxon>Bacteria</taxon>
        <taxon>Bacillati</taxon>
        <taxon>Bacillota</taxon>
        <taxon>Clostridia</taxon>
        <taxon>Eubacteriales</taxon>
        <taxon>Peptococcaceae</taxon>
        <taxon>Candidatus Formimonas</taxon>
    </lineage>
</organism>
<feature type="domain" description="Rad50/SbcC-type AAA" evidence="5">
    <location>
        <begin position="6"/>
        <end position="239"/>
    </location>
</feature>
<dbReference type="Gene3D" id="3.40.50.300">
    <property type="entry name" value="P-loop containing nucleotide triphosphate hydrolases"/>
    <property type="match status" value="2"/>
</dbReference>
<reference evidence="6 7" key="1">
    <citation type="submission" date="2016-10" db="EMBL/GenBank/DDBJ databases">
        <title>Complete Genome Sequence of Peptococcaceae strain DCMF.</title>
        <authorList>
            <person name="Edwards R.J."/>
            <person name="Holland S.I."/>
            <person name="Deshpande N.P."/>
            <person name="Wong Y.K."/>
            <person name="Ertan H."/>
            <person name="Manefield M."/>
            <person name="Russell T.L."/>
            <person name="Lee M.J."/>
        </authorList>
    </citation>
    <scope>NUCLEOTIDE SEQUENCE [LARGE SCALE GENOMIC DNA]</scope>
    <source>
        <strain evidence="6 7">DCMF</strain>
    </source>
</reference>
<dbReference type="InterPro" id="IPR038729">
    <property type="entry name" value="Rad50/SbcC_AAA"/>
</dbReference>
<evidence type="ECO:0000256" key="3">
    <source>
        <dbReference type="ARBA" id="ARBA00013368"/>
    </source>
</evidence>
<evidence type="ECO:0000313" key="7">
    <source>
        <dbReference type="Proteomes" id="UP000323521"/>
    </source>
</evidence>
<dbReference type="RefSeq" id="WP_214659089.1">
    <property type="nucleotide sequence ID" value="NZ_CP017634.1"/>
</dbReference>
<name>A0A3G1KNT6_FORW1</name>
<gene>
    <name evidence="6" type="ORF">DCMF_04465</name>
</gene>
<evidence type="ECO:0000256" key="1">
    <source>
        <dbReference type="ARBA" id="ARBA00006930"/>
    </source>
</evidence>
<dbReference type="KEGG" id="fwa:DCMF_04465"/>
<feature type="coiled-coil region" evidence="4">
    <location>
        <begin position="397"/>
        <end position="431"/>
    </location>
</feature>
<dbReference type="PANTHER" id="PTHR32114:SF2">
    <property type="entry name" value="ABC TRANSPORTER ABCH.3"/>
    <property type="match status" value="1"/>
</dbReference>
<feature type="coiled-coil region" evidence="4">
    <location>
        <begin position="630"/>
        <end position="674"/>
    </location>
</feature>